<dbReference type="CDD" id="cd00067">
    <property type="entry name" value="GAL4"/>
    <property type="match status" value="1"/>
</dbReference>
<dbReference type="GO" id="GO:0005634">
    <property type="term" value="C:nucleus"/>
    <property type="evidence" value="ECO:0007669"/>
    <property type="project" value="UniProtKB-SubCell"/>
</dbReference>
<dbReference type="InterPro" id="IPR036864">
    <property type="entry name" value="Zn2-C6_fun-type_DNA-bd_sf"/>
</dbReference>
<reference evidence="8 9" key="1">
    <citation type="journal article" date="2018" name="BMC Genomics">
        <title>Comparative genome analyses reveal sequence features reflecting distinct modes of host-adaptation between dicot and monocot powdery mildew.</title>
        <authorList>
            <person name="Wu Y."/>
            <person name="Ma X."/>
            <person name="Pan Z."/>
            <person name="Kale S.D."/>
            <person name="Song Y."/>
            <person name="King H."/>
            <person name="Zhang Q."/>
            <person name="Presley C."/>
            <person name="Deng X."/>
            <person name="Wei C.I."/>
            <person name="Xiao S."/>
        </authorList>
    </citation>
    <scope>NUCLEOTIDE SEQUENCE [LARGE SCALE GENOMIC DNA]</scope>
    <source>
        <strain evidence="8">UMSG3</strain>
    </source>
</reference>
<dbReference type="Gene3D" id="4.10.240.10">
    <property type="entry name" value="Zn(2)-C6 fungal-type DNA-binding domain"/>
    <property type="match status" value="1"/>
</dbReference>
<dbReference type="SMART" id="SM00066">
    <property type="entry name" value="GAL4"/>
    <property type="match status" value="1"/>
</dbReference>
<feature type="domain" description="Zn(2)-C6 fungal-type" evidence="7">
    <location>
        <begin position="111"/>
        <end position="145"/>
    </location>
</feature>
<feature type="region of interest" description="Disordered" evidence="6">
    <location>
        <begin position="284"/>
        <end position="319"/>
    </location>
</feature>
<organism evidence="8 9">
    <name type="scientific">Golovinomyces cichoracearum</name>
    <dbReference type="NCBI Taxonomy" id="62708"/>
    <lineage>
        <taxon>Eukaryota</taxon>
        <taxon>Fungi</taxon>
        <taxon>Dikarya</taxon>
        <taxon>Ascomycota</taxon>
        <taxon>Pezizomycotina</taxon>
        <taxon>Leotiomycetes</taxon>
        <taxon>Erysiphales</taxon>
        <taxon>Erysiphaceae</taxon>
        <taxon>Golovinomyces</taxon>
    </lineage>
</organism>
<feature type="compositionally biased region" description="Pro residues" evidence="6">
    <location>
        <begin position="194"/>
        <end position="211"/>
    </location>
</feature>
<keyword evidence="3" id="KW-0238">DNA-binding</keyword>
<feature type="compositionally biased region" description="Basic and acidic residues" evidence="6">
    <location>
        <begin position="24"/>
        <end position="33"/>
    </location>
</feature>
<dbReference type="InterPro" id="IPR001138">
    <property type="entry name" value="Zn2Cys6_DnaBD"/>
</dbReference>
<dbReference type="GO" id="GO:0000981">
    <property type="term" value="F:DNA-binding transcription factor activity, RNA polymerase II-specific"/>
    <property type="evidence" value="ECO:0007669"/>
    <property type="project" value="InterPro"/>
</dbReference>
<evidence type="ECO:0000256" key="4">
    <source>
        <dbReference type="ARBA" id="ARBA00023163"/>
    </source>
</evidence>
<accession>A0A420HYV0</accession>
<comment type="caution">
    <text evidence="8">The sequence shown here is derived from an EMBL/GenBank/DDBJ whole genome shotgun (WGS) entry which is preliminary data.</text>
</comment>
<dbReference type="GO" id="GO:0008270">
    <property type="term" value="F:zinc ion binding"/>
    <property type="evidence" value="ECO:0007669"/>
    <property type="project" value="InterPro"/>
</dbReference>
<dbReference type="Pfam" id="PF00172">
    <property type="entry name" value="Zn_clus"/>
    <property type="match status" value="1"/>
</dbReference>
<evidence type="ECO:0000256" key="2">
    <source>
        <dbReference type="ARBA" id="ARBA00023015"/>
    </source>
</evidence>
<feature type="compositionally biased region" description="Basic and acidic residues" evidence="6">
    <location>
        <begin position="233"/>
        <end position="243"/>
    </location>
</feature>
<keyword evidence="9" id="KW-1185">Reference proteome</keyword>
<evidence type="ECO:0000256" key="3">
    <source>
        <dbReference type="ARBA" id="ARBA00023125"/>
    </source>
</evidence>
<keyword evidence="2" id="KW-0805">Transcription regulation</keyword>
<dbReference type="PROSITE" id="PS50048">
    <property type="entry name" value="ZN2_CY6_FUNGAL_2"/>
    <property type="match status" value="1"/>
</dbReference>
<dbReference type="EMBL" id="MCBQ01014640">
    <property type="protein sequence ID" value="RKF62606.1"/>
    <property type="molecule type" value="Genomic_DNA"/>
</dbReference>
<evidence type="ECO:0000256" key="1">
    <source>
        <dbReference type="ARBA" id="ARBA00004123"/>
    </source>
</evidence>
<evidence type="ECO:0000313" key="8">
    <source>
        <dbReference type="EMBL" id="RKF62606.1"/>
    </source>
</evidence>
<evidence type="ECO:0000256" key="5">
    <source>
        <dbReference type="ARBA" id="ARBA00023242"/>
    </source>
</evidence>
<dbReference type="Proteomes" id="UP000283383">
    <property type="component" value="Unassembled WGS sequence"/>
</dbReference>
<dbReference type="SUPFAM" id="SSF57701">
    <property type="entry name" value="Zn2/Cys6 DNA-binding domain"/>
    <property type="match status" value="1"/>
</dbReference>
<feature type="region of interest" description="Disordered" evidence="6">
    <location>
        <begin position="1"/>
        <end position="69"/>
    </location>
</feature>
<dbReference type="InterPro" id="IPR050987">
    <property type="entry name" value="AtrR-like"/>
</dbReference>
<protein>
    <recommendedName>
        <fullName evidence="7">Zn(2)-C6 fungal-type domain-containing protein</fullName>
    </recommendedName>
</protein>
<keyword evidence="4" id="KW-0804">Transcription</keyword>
<dbReference type="GO" id="GO:0003677">
    <property type="term" value="F:DNA binding"/>
    <property type="evidence" value="ECO:0007669"/>
    <property type="project" value="UniProtKB-KW"/>
</dbReference>
<evidence type="ECO:0000259" key="7">
    <source>
        <dbReference type="PROSITE" id="PS50048"/>
    </source>
</evidence>
<dbReference type="PROSITE" id="PS00463">
    <property type="entry name" value="ZN2_CY6_FUNGAL_1"/>
    <property type="match status" value="1"/>
</dbReference>
<keyword evidence="5" id="KW-0539">Nucleus</keyword>
<evidence type="ECO:0000256" key="6">
    <source>
        <dbReference type="SAM" id="MobiDB-lite"/>
    </source>
</evidence>
<proteinExistence type="predicted"/>
<dbReference type="AlphaFoldDB" id="A0A420HYV0"/>
<gene>
    <name evidence="8" type="ORF">GcM3_146008</name>
</gene>
<sequence length="352" mass="39284">MSYHDRNAGYGPPRDLNESQHQSPPREEDERARSYYKNDNPRNGSVSLPPITPYDNVYPQQQPPGFPQEQRVYPETYRQATGSAYPQEYTRSGEQPMSFGPAAPRQRTAIACRYCRRRKIRCSGFDHNPDGRCVNCQRFQQECIFTPVSSQAQAFVPAHAVYPSMRNMSIGPDGRPRPMYPPGAPLFGAHGQPLPAPQMQPGPPYEYPAPSPTGSYSSYGIDEYSSVPPSDPSRNRLSIDQHHPSILPPIPGQLPYPRAEGVHRGNIDDDLRLPPVTPTVASSIVAHSPGSSQPSRHPHHQHGMPYISHTPPSRTSPVDGRVDPMSLGNIMERRPDMEIDRNMLGRLGRRGQ</sequence>
<feature type="region of interest" description="Disordered" evidence="6">
    <location>
        <begin position="190"/>
        <end position="252"/>
    </location>
</feature>
<dbReference type="PANTHER" id="PTHR46910">
    <property type="entry name" value="TRANSCRIPTION FACTOR PDR1"/>
    <property type="match status" value="1"/>
</dbReference>
<dbReference type="STRING" id="62708.A0A420HYV0"/>
<evidence type="ECO:0000313" key="9">
    <source>
        <dbReference type="Proteomes" id="UP000283383"/>
    </source>
</evidence>
<dbReference type="PANTHER" id="PTHR46910:SF37">
    <property type="entry name" value="ZN(II)2CYS6 TRANSCRIPTION FACTOR (EUROFUNG)"/>
    <property type="match status" value="1"/>
</dbReference>
<comment type="subcellular location">
    <subcellularLocation>
        <location evidence="1">Nucleus</location>
    </subcellularLocation>
</comment>
<name>A0A420HYV0_9PEZI</name>